<name>A0A7C5SXE4_9AQUI</name>
<evidence type="ECO:0000313" key="2">
    <source>
        <dbReference type="EMBL" id="HHO74461.1"/>
    </source>
</evidence>
<evidence type="ECO:0000259" key="1">
    <source>
        <dbReference type="PROSITE" id="PS51199"/>
    </source>
</evidence>
<protein>
    <recommendedName>
        <fullName evidence="1">SF4 helicase domain-containing protein</fullName>
    </recommendedName>
</protein>
<proteinExistence type="predicted"/>
<dbReference type="InterPro" id="IPR007694">
    <property type="entry name" value="DNA_helicase_DnaB-like_C"/>
</dbReference>
<dbReference type="GO" id="GO:0006260">
    <property type="term" value="P:DNA replication"/>
    <property type="evidence" value="ECO:0007669"/>
    <property type="project" value="InterPro"/>
</dbReference>
<dbReference type="GO" id="GO:0005524">
    <property type="term" value="F:ATP binding"/>
    <property type="evidence" value="ECO:0007669"/>
    <property type="project" value="InterPro"/>
</dbReference>
<dbReference type="InterPro" id="IPR027417">
    <property type="entry name" value="P-loop_NTPase"/>
</dbReference>
<reference evidence="2" key="1">
    <citation type="journal article" date="2020" name="mSystems">
        <title>Genome- and Community-Level Interaction Insights into Carbon Utilization and Element Cycling Functions of Hydrothermarchaeota in Hydrothermal Sediment.</title>
        <authorList>
            <person name="Zhou Z."/>
            <person name="Liu Y."/>
            <person name="Xu W."/>
            <person name="Pan J."/>
            <person name="Luo Z.H."/>
            <person name="Li M."/>
        </authorList>
    </citation>
    <scope>NUCLEOTIDE SEQUENCE [LARGE SCALE GENOMIC DNA]</scope>
    <source>
        <strain evidence="2">SpSt-114</strain>
    </source>
</reference>
<feature type="domain" description="SF4 helicase" evidence="1">
    <location>
        <begin position="1"/>
        <end position="181"/>
    </location>
</feature>
<dbReference type="EMBL" id="DSAC01000095">
    <property type="protein sequence ID" value="HHO74461.1"/>
    <property type="molecule type" value="Genomic_DNA"/>
</dbReference>
<comment type="caution">
    <text evidence="2">The sequence shown here is derived from an EMBL/GenBank/DDBJ whole genome shotgun (WGS) entry which is preliminary data.</text>
</comment>
<dbReference type="PANTHER" id="PTHR30153:SF2">
    <property type="entry name" value="REPLICATIVE DNA HELICASE"/>
    <property type="match status" value="1"/>
</dbReference>
<dbReference type="GO" id="GO:0005829">
    <property type="term" value="C:cytosol"/>
    <property type="evidence" value="ECO:0007669"/>
    <property type="project" value="TreeGrafter"/>
</dbReference>
<dbReference type="GO" id="GO:0003678">
    <property type="term" value="F:DNA helicase activity"/>
    <property type="evidence" value="ECO:0007669"/>
    <property type="project" value="InterPro"/>
</dbReference>
<gene>
    <name evidence="2" type="ORF">ENN04_07525</name>
</gene>
<dbReference type="SUPFAM" id="SSF52540">
    <property type="entry name" value="P-loop containing nucleoside triphosphate hydrolases"/>
    <property type="match status" value="1"/>
</dbReference>
<dbReference type="AlphaFoldDB" id="A0A7C5SXE4"/>
<dbReference type="PANTHER" id="PTHR30153">
    <property type="entry name" value="REPLICATIVE DNA HELICASE DNAB"/>
    <property type="match status" value="1"/>
</dbReference>
<dbReference type="Pfam" id="PF03796">
    <property type="entry name" value="DnaB_C"/>
    <property type="match status" value="1"/>
</dbReference>
<dbReference type="Gene3D" id="3.40.50.300">
    <property type="entry name" value="P-loop containing nucleotide triphosphate hydrolases"/>
    <property type="match status" value="1"/>
</dbReference>
<dbReference type="PROSITE" id="PS51199">
    <property type="entry name" value="SF4_HELICASE"/>
    <property type="match status" value="1"/>
</dbReference>
<accession>A0A7C5SXE4</accession>
<organism evidence="2">
    <name type="scientific">Thermocrinis ruber</name>
    <dbReference type="NCBI Taxonomy" id="75906"/>
    <lineage>
        <taxon>Bacteria</taxon>
        <taxon>Pseudomonadati</taxon>
        <taxon>Aquificota</taxon>
        <taxon>Aquificia</taxon>
        <taxon>Aquificales</taxon>
        <taxon>Aquificaceae</taxon>
        <taxon>Thermocrinis</taxon>
    </lineage>
</organism>
<sequence length="199" mass="22714">MAKINSMEGFVHIKTAVASESPLHIDDSPRLTVAELREKSKKLREEKGIEVIFVDYLQLLRGPFERSTRQEEVADVSRELKSLAKELNIPVVVLSQLSRQAEQRRDGRPQLVDLRESGQIEEIADVVLFIHRPSANKLLLSPEEEGVAEVIVAKHRHGPTGIGKLAFVKETAAFRNYTDYLWKREEVEEEPPEDFDLDF</sequence>